<organism evidence="5 6">
    <name type="scientific">Plectus sambesii</name>
    <dbReference type="NCBI Taxonomy" id="2011161"/>
    <lineage>
        <taxon>Eukaryota</taxon>
        <taxon>Metazoa</taxon>
        <taxon>Ecdysozoa</taxon>
        <taxon>Nematoda</taxon>
        <taxon>Chromadorea</taxon>
        <taxon>Plectida</taxon>
        <taxon>Plectina</taxon>
        <taxon>Plectoidea</taxon>
        <taxon>Plectidae</taxon>
        <taxon>Plectus</taxon>
    </lineage>
</organism>
<dbReference type="InterPro" id="IPR050373">
    <property type="entry name" value="Fibrinogen_C-term_domain"/>
</dbReference>
<dbReference type="PROSITE" id="PS50041">
    <property type="entry name" value="C_TYPE_LECTIN_2"/>
    <property type="match status" value="1"/>
</dbReference>
<dbReference type="InterPro" id="IPR001304">
    <property type="entry name" value="C-type_lectin-like"/>
</dbReference>
<dbReference type="Proteomes" id="UP000887566">
    <property type="component" value="Unplaced"/>
</dbReference>
<dbReference type="AlphaFoldDB" id="A0A914VU69"/>
<reference evidence="6" key="1">
    <citation type="submission" date="2022-11" db="UniProtKB">
        <authorList>
            <consortium name="WormBaseParasite"/>
        </authorList>
    </citation>
    <scope>IDENTIFICATION</scope>
</reference>
<dbReference type="WBParaSite" id="PSAMB.scaffold2567size22516.g18271.t1">
    <property type="protein sequence ID" value="PSAMB.scaffold2567size22516.g18271.t1"/>
    <property type="gene ID" value="PSAMB.scaffold2567size22516.g18271"/>
</dbReference>
<dbReference type="GO" id="GO:0005615">
    <property type="term" value="C:extracellular space"/>
    <property type="evidence" value="ECO:0007669"/>
    <property type="project" value="TreeGrafter"/>
</dbReference>
<dbReference type="NCBIfam" id="NF040941">
    <property type="entry name" value="GGGWT_bact"/>
    <property type="match status" value="1"/>
</dbReference>
<dbReference type="Gene3D" id="3.10.100.10">
    <property type="entry name" value="Mannose-Binding Protein A, subunit A"/>
    <property type="match status" value="1"/>
</dbReference>
<dbReference type="PANTHER" id="PTHR19143">
    <property type="entry name" value="FIBRINOGEN/TENASCIN/ANGIOPOEITIN"/>
    <property type="match status" value="1"/>
</dbReference>
<dbReference type="PROSITE" id="PS51406">
    <property type="entry name" value="FIBRINOGEN_C_2"/>
    <property type="match status" value="1"/>
</dbReference>
<dbReference type="InterPro" id="IPR036056">
    <property type="entry name" value="Fibrinogen-like_C"/>
</dbReference>
<evidence type="ECO:0000313" key="6">
    <source>
        <dbReference type="WBParaSite" id="PSAMB.scaffold2567size22516.g18271.t1"/>
    </source>
</evidence>
<evidence type="ECO:0000256" key="2">
    <source>
        <dbReference type="SAM" id="SignalP"/>
    </source>
</evidence>
<evidence type="ECO:0000313" key="5">
    <source>
        <dbReference type="Proteomes" id="UP000887566"/>
    </source>
</evidence>
<dbReference type="Pfam" id="PF00059">
    <property type="entry name" value="Lectin_C"/>
    <property type="match status" value="1"/>
</dbReference>
<sequence length="436" mass="48226">MKAALLFLFLALAISESYQECPNGWVSAPFNPNKCYLVVVNKKTWLVANASCGTQRANSVLTSVTSAYETFAINGMVQNMPSALVCDQVWIGLSDSEQSGNFVWNDGLPFQYNYWGSGQPDLSQQCVSTAALTTGKWETQPCGTLNCFICETFLPATSTSTTTTTTMTTTRSTPTTFTTRTITTRPPSTAWTTTYQPPTATGAPMTDCYDWLHSGGAKMSGVYTIQPAGSAPFAVYCDMTTSGGGWTIIQKRQDGSLSFYDKQWTDYKYGFKTNTTGNQWLGNDKIHLLSTKDATVNLRIEIRGDRCIPGGSTNRVCASPIDPNVFVFGVYQFYIDDESNQYMMHTTDIQAGNMTSPGFVGFSSSNYMAFDTIDRTNGNGNIITDELGAWWFTSETLIALNGKYNSNTWGMYFNRRYNNLNYDIVPVSTEIKLRRA</sequence>
<dbReference type="SMART" id="SM00034">
    <property type="entry name" value="CLECT"/>
    <property type="match status" value="1"/>
</dbReference>
<feature type="chain" id="PRO_5037401905" evidence="2">
    <location>
        <begin position="20"/>
        <end position="436"/>
    </location>
</feature>
<dbReference type="Gene3D" id="3.90.215.10">
    <property type="entry name" value="Gamma Fibrinogen, chain A, domain 1"/>
    <property type="match status" value="1"/>
</dbReference>
<dbReference type="SUPFAM" id="SSF56436">
    <property type="entry name" value="C-type lectin-like"/>
    <property type="match status" value="1"/>
</dbReference>
<dbReference type="CDD" id="cd00037">
    <property type="entry name" value="CLECT"/>
    <property type="match status" value="1"/>
</dbReference>
<protein>
    <submittedName>
        <fullName evidence="6">Uncharacterized protein</fullName>
    </submittedName>
</protein>
<dbReference type="InterPro" id="IPR016187">
    <property type="entry name" value="CTDL_fold"/>
</dbReference>
<evidence type="ECO:0000259" key="4">
    <source>
        <dbReference type="PROSITE" id="PS51406"/>
    </source>
</evidence>
<dbReference type="Gene3D" id="4.10.530.10">
    <property type="entry name" value="Gamma-fibrinogen Carboxyl Terminal Fragment, domain 2"/>
    <property type="match status" value="1"/>
</dbReference>
<keyword evidence="2" id="KW-0732">Signal</keyword>
<dbReference type="PANTHER" id="PTHR19143:SF327">
    <property type="entry name" value="FI21813P1-RELATED"/>
    <property type="match status" value="1"/>
</dbReference>
<feature type="domain" description="C-type lectin" evidence="3">
    <location>
        <begin position="31"/>
        <end position="151"/>
    </location>
</feature>
<dbReference type="SUPFAM" id="SSF56496">
    <property type="entry name" value="Fibrinogen C-terminal domain-like"/>
    <property type="match status" value="1"/>
</dbReference>
<dbReference type="Pfam" id="PF00147">
    <property type="entry name" value="Fibrinogen_C"/>
    <property type="match status" value="1"/>
</dbReference>
<dbReference type="InterPro" id="IPR002181">
    <property type="entry name" value="Fibrinogen_a/b/g_C_dom"/>
</dbReference>
<feature type="region of interest" description="Disordered" evidence="1">
    <location>
        <begin position="161"/>
        <end position="183"/>
    </location>
</feature>
<keyword evidence="5" id="KW-1185">Reference proteome</keyword>
<accession>A0A914VU69</accession>
<dbReference type="InterPro" id="IPR014716">
    <property type="entry name" value="Fibrinogen_a/b/g_C_1"/>
</dbReference>
<evidence type="ECO:0000259" key="3">
    <source>
        <dbReference type="PROSITE" id="PS50041"/>
    </source>
</evidence>
<proteinExistence type="predicted"/>
<name>A0A914VU69_9BILA</name>
<feature type="signal peptide" evidence="2">
    <location>
        <begin position="1"/>
        <end position="19"/>
    </location>
</feature>
<feature type="domain" description="Fibrinogen C-terminal" evidence="4">
    <location>
        <begin position="199"/>
        <end position="436"/>
    </location>
</feature>
<dbReference type="InterPro" id="IPR016186">
    <property type="entry name" value="C-type_lectin-like/link_sf"/>
</dbReference>
<evidence type="ECO:0000256" key="1">
    <source>
        <dbReference type="SAM" id="MobiDB-lite"/>
    </source>
</evidence>
<dbReference type="SMART" id="SM00186">
    <property type="entry name" value="FBG"/>
    <property type="match status" value="1"/>
</dbReference>